<dbReference type="InParanoid" id="L5KEZ0"/>
<feature type="region of interest" description="Disordered" evidence="1">
    <location>
        <begin position="1"/>
        <end position="40"/>
    </location>
</feature>
<dbReference type="AlphaFoldDB" id="L5KEZ0"/>
<keyword evidence="3" id="KW-1185">Reference proteome</keyword>
<dbReference type="Proteomes" id="UP000010552">
    <property type="component" value="Unassembled WGS sequence"/>
</dbReference>
<proteinExistence type="predicted"/>
<evidence type="ECO:0000313" key="2">
    <source>
        <dbReference type="EMBL" id="ELK10135.1"/>
    </source>
</evidence>
<protein>
    <submittedName>
        <fullName evidence="2">Uncharacterized protein</fullName>
    </submittedName>
</protein>
<dbReference type="EMBL" id="KB030759">
    <property type="protein sequence ID" value="ELK10135.1"/>
    <property type="molecule type" value="Genomic_DNA"/>
</dbReference>
<accession>L5KEZ0</accession>
<evidence type="ECO:0000256" key="1">
    <source>
        <dbReference type="SAM" id="MobiDB-lite"/>
    </source>
</evidence>
<organism evidence="2 3">
    <name type="scientific">Pteropus alecto</name>
    <name type="common">Black flying fox</name>
    <dbReference type="NCBI Taxonomy" id="9402"/>
    <lineage>
        <taxon>Eukaryota</taxon>
        <taxon>Metazoa</taxon>
        <taxon>Chordata</taxon>
        <taxon>Craniata</taxon>
        <taxon>Vertebrata</taxon>
        <taxon>Euteleostomi</taxon>
        <taxon>Mammalia</taxon>
        <taxon>Eutheria</taxon>
        <taxon>Laurasiatheria</taxon>
        <taxon>Chiroptera</taxon>
        <taxon>Yinpterochiroptera</taxon>
        <taxon>Pteropodoidea</taxon>
        <taxon>Pteropodidae</taxon>
        <taxon>Pteropodinae</taxon>
        <taxon>Pteropus</taxon>
    </lineage>
</organism>
<evidence type="ECO:0000313" key="3">
    <source>
        <dbReference type="Proteomes" id="UP000010552"/>
    </source>
</evidence>
<name>L5KEZ0_PTEAL</name>
<reference evidence="3" key="1">
    <citation type="journal article" date="2013" name="Science">
        <title>Comparative analysis of bat genomes provides insight into the evolution of flight and immunity.</title>
        <authorList>
            <person name="Zhang G."/>
            <person name="Cowled C."/>
            <person name="Shi Z."/>
            <person name="Huang Z."/>
            <person name="Bishop-Lilly K.A."/>
            <person name="Fang X."/>
            <person name="Wynne J.W."/>
            <person name="Xiong Z."/>
            <person name="Baker M.L."/>
            <person name="Zhao W."/>
            <person name="Tachedjian M."/>
            <person name="Zhu Y."/>
            <person name="Zhou P."/>
            <person name="Jiang X."/>
            <person name="Ng J."/>
            <person name="Yang L."/>
            <person name="Wu L."/>
            <person name="Xiao J."/>
            <person name="Feng Y."/>
            <person name="Chen Y."/>
            <person name="Sun X."/>
            <person name="Zhang Y."/>
            <person name="Marsh G.A."/>
            <person name="Crameri G."/>
            <person name="Broder C.C."/>
            <person name="Frey K.G."/>
            <person name="Wang L.F."/>
            <person name="Wang J."/>
        </authorList>
    </citation>
    <scope>NUCLEOTIDE SEQUENCE [LARGE SCALE GENOMIC DNA]</scope>
</reference>
<gene>
    <name evidence="2" type="ORF">PAL_GLEAN10007793</name>
</gene>
<sequence length="190" mass="20510">MVATPPPPVVGADTDSRDAGPESGGTCRESRRTSDGAAGHAGLGLPAQTPCFHVLAVFEAHLRIGRSLLSPSYPQVPATRSDQYSCPKELFMYREPATTNPPDWKSMYVGLGLECCLIARRLASDLTIARGRWELNISRLRLFFQTVSATADSDMRSGESGSGYLIPSVIEQRVISEALLIANYVDPGVQ</sequence>